<dbReference type="Gene3D" id="1.50.10.130">
    <property type="entry name" value="Terpene synthase, N-terminal domain"/>
    <property type="match status" value="1"/>
</dbReference>
<evidence type="ECO:0000259" key="5">
    <source>
        <dbReference type="Pfam" id="PF01397"/>
    </source>
</evidence>
<reference evidence="6" key="1">
    <citation type="submission" date="2018-04" db="EMBL/GenBank/DDBJ databases">
        <title>WGS assembly of Panicum hallii.</title>
        <authorList>
            <person name="Lovell J."/>
            <person name="Jenkins J."/>
            <person name="Lowry D."/>
            <person name="Mamidi S."/>
            <person name="Sreedasyam A."/>
            <person name="Weng X."/>
            <person name="Barry K."/>
            <person name="Bonette J."/>
            <person name="Campitelli B."/>
            <person name="Daum C."/>
            <person name="Gordon S."/>
            <person name="Gould B."/>
            <person name="Lipzen A."/>
            <person name="Macqueen A."/>
            <person name="Palacio-Mejia J."/>
            <person name="Plott C."/>
            <person name="Shakirov E."/>
            <person name="Shu S."/>
            <person name="Yoshinaga Y."/>
            <person name="Zane M."/>
            <person name="Rokhsar D."/>
            <person name="Grimwood J."/>
            <person name="Schmutz J."/>
            <person name="Juenger T."/>
        </authorList>
    </citation>
    <scope>NUCLEOTIDE SEQUENCE [LARGE SCALE GENOMIC DNA]</scope>
    <source>
        <strain evidence="6">FIL2</strain>
    </source>
</reference>
<dbReference type="PANTHER" id="PTHR31739">
    <property type="entry name" value="ENT-COPALYL DIPHOSPHATE SYNTHASE, CHLOROPLASTIC"/>
    <property type="match status" value="1"/>
</dbReference>
<evidence type="ECO:0000256" key="3">
    <source>
        <dbReference type="ARBA" id="ARBA00022842"/>
    </source>
</evidence>
<dbReference type="InterPro" id="IPR008930">
    <property type="entry name" value="Terpenoid_cyclase/PrenylTrfase"/>
</dbReference>
<dbReference type="SFLD" id="SFLDG01605">
    <property type="entry name" value="Terpene_Cyclase_Like_1_N-term"/>
    <property type="match status" value="1"/>
</dbReference>
<dbReference type="AlphaFoldDB" id="A0A2T8I2J3"/>
<dbReference type="InterPro" id="IPR008949">
    <property type="entry name" value="Isoprenoid_synthase_dom_sf"/>
</dbReference>
<dbReference type="Gene3D" id="1.10.600.10">
    <property type="entry name" value="Farnesyl Diphosphate Synthase"/>
    <property type="match status" value="2"/>
</dbReference>
<protein>
    <recommendedName>
        <fullName evidence="5">Terpene synthase N-terminal domain-containing protein</fullName>
    </recommendedName>
</protein>
<keyword evidence="3" id="KW-0460">Magnesium</keyword>
<proteinExistence type="predicted"/>
<dbReference type="EMBL" id="CM008054">
    <property type="protein sequence ID" value="PVH31885.1"/>
    <property type="molecule type" value="Genomic_DNA"/>
</dbReference>
<accession>A0A2T8I2J3</accession>
<evidence type="ECO:0000256" key="2">
    <source>
        <dbReference type="ARBA" id="ARBA00022723"/>
    </source>
</evidence>
<sequence>MKLLFLLPPVSAGSPPCSLFLVKATQSGPCRIRGKAGAAGPRGTRVARWRAQSRTTTTQADNVSAPAAAKAVPAVFQTTHIEDDTEIIKWPGKPQDLDDYQMIPEADGTDLQPLIDQVRAMLRSMNDGEISISAYDTAWVALVPKLDGGAPQFPATVRWIVDNQLPDGSWGDSALFSAYDRMINTLACVVALTKWSLEPEKCKTGLSFLHENMWRLAEEEQESMPIGFEIAFPSLIQIARNLGIDFPYDHPALQSIYSNREIKLKRIPKDMMHRVPTSILHSLEGMPDLDWAKLLNLQSSDGSFLFSPSATAYALMQTGDKKCFEYIDRIVKKFNGGAPNVYPVDLFEHIWVVDRLERLGISRYFQREIKQCMDYVNRHWTEEGICWARNSNLKDVDDTAMAFRLLRLHGYNVSPSVFKNFEKDGEFFCFVGQSTQAITGMYNLNRASQIGFQGEDILHRARIFSYEFLRQREAQGMLHDKWIIAKDLAGEVQYTLDFPWYANLPRVEARTYLDQYGGKDDVWIGKTLYRMPLVNNDVYLKLARTDFNNCQVLHQLECHGLQIWCNENRLETFGVTPQEVLRAYFLAASCIFEPSRAVERLAWARTSLLANAISTHIHTILSDKKRVECFVHCLYEENDQSWIINTNPSDAILERALWQLIDLLAQEAQSIHEGQRFIRSLLSLAWTEWMMQKTNKEDNNYNKSSGTEPRYIHDRQTYLLLVQSIEICAGRIGEAVSVINNKDSDRFIHLACTICDSLNQKVLLFQDTEKNEATMNCVDKEIQFNMQELTQSFLLRSNEKTINSKTKQTLWDVLRSSYYASHCPQHVIDRHVSEDTEKNEATMNCVDKEIQFNMQELTQSFLLRSNEKTINSKTKQTLWDVLRSSYYASHCPQHVIDRHVSEIIFEPV</sequence>
<dbReference type="PANTHER" id="PTHR31739:SF45">
    <property type="entry name" value="ENT-COPALYL DIPHOSPHATE SYNTHASE AN1, CHLOROPLASTIC"/>
    <property type="match status" value="1"/>
</dbReference>
<feature type="domain" description="Terpene synthase N-terminal" evidence="5">
    <location>
        <begin position="290"/>
        <end position="496"/>
    </location>
</feature>
<dbReference type="FunFam" id="1.50.10.130:FF:000002">
    <property type="entry name" value="Ent-copalyl diphosphate synthase, chloroplastic"/>
    <property type="match status" value="1"/>
</dbReference>
<comment type="cofactor">
    <cofactor evidence="1">
        <name>Mg(2+)</name>
        <dbReference type="ChEBI" id="CHEBI:18420"/>
    </cofactor>
</comment>
<gene>
    <name evidence="6" type="ORF">PAHAL_9G251200</name>
</gene>
<evidence type="ECO:0000256" key="4">
    <source>
        <dbReference type="ARBA" id="ARBA00023235"/>
    </source>
</evidence>
<name>A0A2T8I2J3_9POAL</name>
<dbReference type="Gramene" id="PVH31885">
    <property type="protein sequence ID" value="PVH31885"/>
    <property type="gene ID" value="PAHAL_9G251200"/>
</dbReference>
<dbReference type="InterPro" id="IPR050148">
    <property type="entry name" value="Terpene_synthase-like"/>
</dbReference>
<dbReference type="SUPFAM" id="SSF48239">
    <property type="entry name" value="Terpenoid cyclases/Protein prenyltransferases"/>
    <property type="match status" value="2"/>
</dbReference>
<dbReference type="InterPro" id="IPR001906">
    <property type="entry name" value="Terpene_synth_N"/>
</dbReference>
<evidence type="ECO:0000256" key="1">
    <source>
        <dbReference type="ARBA" id="ARBA00001946"/>
    </source>
</evidence>
<dbReference type="Pfam" id="PF01397">
    <property type="entry name" value="Terpene_synth"/>
    <property type="match status" value="1"/>
</dbReference>
<dbReference type="Proteomes" id="UP000243499">
    <property type="component" value="Chromosome 9"/>
</dbReference>
<dbReference type="GO" id="GO:0009686">
    <property type="term" value="P:gibberellin biosynthetic process"/>
    <property type="evidence" value="ECO:0007669"/>
    <property type="project" value="TreeGrafter"/>
</dbReference>
<evidence type="ECO:0000313" key="6">
    <source>
        <dbReference type="EMBL" id="PVH31885.1"/>
    </source>
</evidence>
<dbReference type="SFLD" id="SFLDG01014">
    <property type="entry name" value="Terpene_Cyclase_Like_1_N-term"/>
    <property type="match status" value="1"/>
</dbReference>
<keyword evidence="4" id="KW-0413">Isomerase</keyword>
<dbReference type="GO" id="GO:0009507">
    <property type="term" value="C:chloroplast"/>
    <property type="evidence" value="ECO:0007669"/>
    <property type="project" value="TreeGrafter"/>
</dbReference>
<dbReference type="GO" id="GO:0016853">
    <property type="term" value="F:isomerase activity"/>
    <property type="evidence" value="ECO:0007669"/>
    <property type="project" value="UniProtKB-KW"/>
</dbReference>
<dbReference type="FunFam" id="1.50.10.160:FF:000001">
    <property type="entry name" value="Ent-copalyl diphosphate synthase"/>
    <property type="match status" value="1"/>
</dbReference>
<dbReference type="Gene3D" id="1.50.10.160">
    <property type="match status" value="1"/>
</dbReference>
<keyword evidence="2" id="KW-0479">Metal-binding</keyword>
<dbReference type="GO" id="GO:0010333">
    <property type="term" value="F:terpene synthase activity"/>
    <property type="evidence" value="ECO:0007669"/>
    <property type="project" value="InterPro"/>
</dbReference>
<organism evidence="6">
    <name type="scientific">Panicum hallii</name>
    <dbReference type="NCBI Taxonomy" id="206008"/>
    <lineage>
        <taxon>Eukaryota</taxon>
        <taxon>Viridiplantae</taxon>
        <taxon>Streptophyta</taxon>
        <taxon>Embryophyta</taxon>
        <taxon>Tracheophyta</taxon>
        <taxon>Spermatophyta</taxon>
        <taxon>Magnoliopsida</taxon>
        <taxon>Liliopsida</taxon>
        <taxon>Poales</taxon>
        <taxon>Poaceae</taxon>
        <taxon>PACMAD clade</taxon>
        <taxon>Panicoideae</taxon>
        <taxon>Panicodae</taxon>
        <taxon>Paniceae</taxon>
        <taxon>Panicinae</taxon>
        <taxon>Panicum</taxon>
        <taxon>Panicum sect. Panicum</taxon>
    </lineage>
</organism>
<dbReference type="InterPro" id="IPR036965">
    <property type="entry name" value="Terpene_synth_N_sf"/>
</dbReference>
<dbReference type="GO" id="GO:0000287">
    <property type="term" value="F:magnesium ion binding"/>
    <property type="evidence" value="ECO:0007669"/>
    <property type="project" value="TreeGrafter"/>
</dbReference>
<dbReference type="SUPFAM" id="SSF48576">
    <property type="entry name" value="Terpenoid synthases"/>
    <property type="match status" value="1"/>
</dbReference>